<evidence type="ECO:0000313" key="5">
    <source>
        <dbReference type="Proteomes" id="UP000614410"/>
    </source>
</evidence>
<dbReference type="GO" id="GO:0016020">
    <property type="term" value="C:membrane"/>
    <property type="evidence" value="ECO:0007669"/>
    <property type="project" value="TreeGrafter"/>
</dbReference>
<dbReference type="Gene3D" id="3.40.50.1820">
    <property type="entry name" value="alpha/beta hydrolase"/>
    <property type="match status" value="1"/>
</dbReference>
<keyword evidence="4" id="KW-0378">Hydrolase</keyword>
<feature type="active site" description="Charge relay system" evidence="1">
    <location>
        <position position="234"/>
    </location>
</feature>
<dbReference type="Proteomes" id="UP000614410">
    <property type="component" value="Unassembled WGS sequence"/>
</dbReference>
<feature type="active site" description="Nucleophile" evidence="1">
    <location>
        <position position="100"/>
    </location>
</feature>
<evidence type="ECO:0000256" key="2">
    <source>
        <dbReference type="PIRSR" id="PIRSR017388-2"/>
    </source>
</evidence>
<feature type="binding site" evidence="2">
    <location>
        <position position="101"/>
    </location>
    <ligand>
        <name>substrate</name>
    </ligand>
</feature>
<feature type="binding site" evidence="2">
    <location>
        <position position="32"/>
    </location>
    <ligand>
        <name>substrate</name>
    </ligand>
</feature>
<dbReference type="InterPro" id="IPR022742">
    <property type="entry name" value="Hydrolase_4"/>
</dbReference>
<dbReference type="EMBL" id="JAEKNN010000012">
    <property type="protein sequence ID" value="MBJ7608379.1"/>
    <property type="molecule type" value="Genomic_DNA"/>
</dbReference>
<sequence>MAARTSIPFDPAVVSPWAIGEGPRGVLLLHGFAGTPPELRRLGNHLAGRGYRCRGPALAGHATTPEALLATDRRDWTRSAQAELDRLAGECEQVMVVGQSMGGTIALHLAATDLRIAAVATLAAPVWLSAAATRLISIAKYVVRWHTAGSDVDLYDPVAIEELYSHGRRPMRSIREFTRLLGEVRDELAMIRAPVLVLHGGRDRTIDPENALEIERRLVCSSHVARIVFPRSGHGMSVDIDSEPINAAVTDWLDSHTSAPLTPSAGR</sequence>
<evidence type="ECO:0000313" key="4">
    <source>
        <dbReference type="EMBL" id="MBJ7608379.1"/>
    </source>
</evidence>
<feature type="active site" description="Charge relay system" evidence="1">
    <location>
        <position position="203"/>
    </location>
</feature>
<feature type="domain" description="Serine aminopeptidase S33" evidence="3">
    <location>
        <begin position="26"/>
        <end position="239"/>
    </location>
</feature>
<comment type="caution">
    <text evidence="4">The sequence shown here is derived from an EMBL/GenBank/DDBJ whole genome shotgun (WGS) entry which is preliminary data.</text>
</comment>
<organism evidence="4 5">
    <name type="scientific">Candidatus Amunia macphersoniae</name>
    <dbReference type="NCBI Taxonomy" id="3127014"/>
    <lineage>
        <taxon>Bacteria</taxon>
        <taxon>Bacillati</taxon>
        <taxon>Candidatus Dormiibacterota</taxon>
        <taxon>Candidatus Dormibacteria</taxon>
        <taxon>Candidatus Aeolococcales</taxon>
        <taxon>Candidatus Aeolococcaceae</taxon>
        <taxon>Candidatus Amunia</taxon>
    </lineage>
</organism>
<evidence type="ECO:0000259" key="3">
    <source>
        <dbReference type="Pfam" id="PF12146"/>
    </source>
</evidence>
<dbReference type="Pfam" id="PF12146">
    <property type="entry name" value="Hydrolase_4"/>
    <property type="match status" value="1"/>
</dbReference>
<dbReference type="SUPFAM" id="SSF53474">
    <property type="entry name" value="alpha/beta-Hydrolases"/>
    <property type="match status" value="1"/>
</dbReference>
<name>A0A934NIR4_9BACT</name>
<dbReference type="PIRSF" id="PIRSF017388">
    <property type="entry name" value="Esterase_lipase"/>
    <property type="match status" value="1"/>
</dbReference>
<dbReference type="PANTHER" id="PTHR43798">
    <property type="entry name" value="MONOACYLGLYCEROL LIPASE"/>
    <property type="match status" value="1"/>
</dbReference>
<proteinExistence type="predicted"/>
<accession>A0A934NIR4</accession>
<protein>
    <submittedName>
        <fullName evidence="4">Alpha/beta fold hydrolase</fullName>
    </submittedName>
</protein>
<dbReference type="InterPro" id="IPR029058">
    <property type="entry name" value="AB_hydrolase_fold"/>
</dbReference>
<dbReference type="PANTHER" id="PTHR43798:SF33">
    <property type="entry name" value="HYDROLASE, PUTATIVE (AFU_ORTHOLOGUE AFUA_2G14860)-RELATED"/>
    <property type="match status" value="1"/>
</dbReference>
<dbReference type="GO" id="GO:0052689">
    <property type="term" value="F:carboxylic ester hydrolase activity"/>
    <property type="evidence" value="ECO:0007669"/>
    <property type="project" value="InterPro"/>
</dbReference>
<gene>
    <name evidence="4" type="ORF">JF887_02960</name>
</gene>
<dbReference type="InterPro" id="IPR012354">
    <property type="entry name" value="Esterase_lipase"/>
</dbReference>
<dbReference type="InterPro" id="IPR050266">
    <property type="entry name" value="AB_hydrolase_sf"/>
</dbReference>
<reference evidence="4 5" key="1">
    <citation type="submission" date="2020-10" db="EMBL/GenBank/DDBJ databases">
        <title>Ca. Dormibacterota MAGs.</title>
        <authorList>
            <person name="Montgomery K."/>
        </authorList>
    </citation>
    <scope>NUCLEOTIDE SEQUENCE [LARGE SCALE GENOMIC DNA]</scope>
    <source>
        <strain evidence="4">Mitchell_Peninsula_5</strain>
    </source>
</reference>
<dbReference type="AlphaFoldDB" id="A0A934NIR4"/>
<evidence type="ECO:0000256" key="1">
    <source>
        <dbReference type="PIRSR" id="PIRSR017388-1"/>
    </source>
</evidence>